<evidence type="ECO:0000256" key="1">
    <source>
        <dbReference type="SAM" id="MobiDB-lite"/>
    </source>
</evidence>
<keyword evidence="2" id="KW-0472">Membrane</keyword>
<reference evidence="4" key="1">
    <citation type="submission" date="2022-11" db="UniProtKB">
        <authorList>
            <consortium name="WormBaseParasite"/>
        </authorList>
    </citation>
    <scope>IDENTIFICATION</scope>
</reference>
<accession>A0A914IGB5</accession>
<feature type="region of interest" description="Disordered" evidence="1">
    <location>
        <begin position="262"/>
        <end position="291"/>
    </location>
</feature>
<protein>
    <submittedName>
        <fullName evidence="4">Uncharacterized protein</fullName>
    </submittedName>
</protein>
<dbReference type="Proteomes" id="UP000887572">
    <property type="component" value="Unplaced"/>
</dbReference>
<evidence type="ECO:0000313" key="3">
    <source>
        <dbReference type="Proteomes" id="UP000887572"/>
    </source>
</evidence>
<keyword evidence="2" id="KW-1133">Transmembrane helix</keyword>
<evidence type="ECO:0000313" key="4">
    <source>
        <dbReference type="WBParaSite" id="Gr19_v10_g9646.t1"/>
    </source>
</evidence>
<dbReference type="AlphaFoldDB" id="A0A914IGB5"/>
<keyword evidence="2" id="KW-0812">Transmembrane</keyword>
<feature type="transmembrane region" description="Helical" evidence="2">
    <location>
        <begin position="80"/>
        <end position="105"/>
    </location>
</feature>
<proteinExistence type="predicted"/>
<sequence>MIASPPHPSPSVDREVEDIRRALREMHRTIFKWHRAAENVTERVNSPLNKFDTALGTIRSDVANISNSVMDITGKFPSQIFWLAFLLLVDLLILAFALFVLLKIVEGMRKIGRQRRIVREAEAKCLVEEGSGGWRRRRRFDAENSTKLSDGHQAEKDAGQLDFDSCPLNYEQTPCRPLKLPRSILKLHPSAPKIVHSMETLPMSTASPPTAEPTNFVGFNDQKRLKREESAQSKRVVKKIARPNAEADSNRMQPPPLISRSHGHCQAGERVNHPSTGRTHARQGGRETAPACTSGRAHLCILHAALI</sequence>
<evidence type="ECO:0000256" key="2">
    <source>
        <dbReference type="SAM" id="Phobius"/>
    </source>
</evidence>
<name>A0A914IGB5_GLORO</name>
<keyword evidence="3" id="KW-1185">Reference proteome</keyword>
<organism evidence="3 4">
    <name type="scientific">Globodera rostochiensis</name>
    <name type="common">Golden nematode worm</name>
    <name type="synonym">Heterodera rostochiensis</name>
    <dbReference type="NCBI Taxonomy" id="31243"/>
    <lineage>
        <taxon>Eukaryota</taxon>
        <taxon>Metazoa</taxon>
        <taxon>Ecdysozoa</taxon>
        <taxon>Nematoda</taxon>
        <taxon>Chromadorea</taxon>
        <taxon>Rhabditida</taxon>
        <taxon>Tylenchina</taxon>
        <taxon>Tylenchomorpha</taxon>
        <taxon>Tylenchoidea</taxon>
        <taxon>Heteroderidae</taxon>
        <taxon>Heteroderinae</taxon>
        <taxon>Globodera</taxon>
    </lineage>
</organism>
<dbReference type="WBParaSite" id="Gr19_v10_g9646.t1">
    <property type="protein sequence ID" value="Gr19_v10_g9646.t1"/>
    <property type="gene ID" value="Gr19_v10_g9646"/>
</dbReference>